<dbReference type="AlphaFoldDB" id="A0A2G5CME2"/>
<dbReference type="OrthoDB" id="21449at2759"/>
<protein>
    <submittedName>
        <fullName evidence="1">Uncharacterized protein</fullName>
    </submittedName>
</protein>
<dbReference type="InParanoid" id="A0A2G5CME2"/>
<accession>A0A2G5CME2</accession>
<name>A0A2G5CME2_AQUCA</name>
<evidence type="ECO:0000313" key="2">
    <source>
        <dbReference type="Proteomes" id="UP000230069"/>
    </source>
</evidence>
<evidence type="ECO:0000313" key="1">
    <source>
        <dbReference type="EMBL" id="PIA32454.1"/>
    </source>
</evidence>
<proteinExistence type="predicted"/>
<dbReference type="EMBL" id="KZ305062">
    <property type="protein sequence ID" value="PIA32454.1"/>
    <property type="molecule type" value="Genomic_DNA"/>
</dbReference>
<keyword evidence="2" id="KW-1185">Reference proteome</keyword>
<reference evidence="1 2" key="1">
    <citation type="submission" date="2017-09" db="EMBL/GenBank/DDBJ databases">
        <title>WGS assembly of Aquilegia coerulea Goldsmith.</title>
        <authorList>
            <person name="Hodges S."/>
            <person name="Kramer E."/>
            <person name="Nordborg M."/>
            <person name="Tomkins J."/>
            <person name="Borevitz J."/>
            <person name="Derieg N."/>
            <person name="Yan J."/>
            <person name="Mihaltcheva S."/>
            <person name="Hayes R.D."/>
            <person name="Rokhsar D."/>
        </authorList>
    </citation>
    <scope>NUCLEOTIDE SEQUENCE [LARGE SCALE GENOMIC DNA]</scope>
    <source>
        <strain evidence="2">cv. Goldsmith</strain>
    </source>
</reference>
<dbReference type="Proteomes" id="UP000230069">
    <property type="component" value="Unassembled WGS sequence"/>
</dbReference>
<organism evidence="1 2">
    <name type="scientific">Aquilegia coerulea</name>
    <name type="common">Rocky mountain columbine</name>
    <dbReference type="NCBI Taxonomy" id="218851"/>
    <lineage>
        <taxon>Eukaryota</taxon>
        <taxon>Viridiplantae</taxon>
        <taxon>Streptophyta</taxon>
        <taxon>Embryophyta</taxon>
        <taxon>Tracheophyta</taxon>
        <taxon>Spermatophyta</taxon>
        <taxon>Magnoliopsida</taxon>
        <taxon>Ranunculales</taxon>
        <taxon>Ranunculaceae</taxon>
        <taxon>Thalictroideae</taxon>
        <taxon>Aquilegia</taxon>
    </lineage>
</organism>
<sequence length="120" mass="13718">MSPKRVYKSTRPPVACGLDDNVFFANCLQVALPFNTGFSFSQALIILIQQIITKLQQLICKRGNARVAAIIVLVCIEGDLPYVMTEILSVLVFHLPHLLLNRREIHWLLDNIKVVRRFFL</sequence>
<gene>
    <name evidence="1" type="ORF">AQUCO_04500217v1</name>
</gene>